<feature type="transmembrane region" description="Helical" evidence="1">
    <location>
        <begin position="74"/>
        <end position="101"/>
    </location>
</feature>
<keyword evidence="1" id="KW-0812">Transmembrane</keyword>
<sequence>MDVIIDMGMSVIVVLGVGRMVSLAWTPVMIVMLAITRTPVVVIVLSAIAQTPVVIIVTSAIARTGVVIIVMSAVGRAVVVVVLSAVGRAVVVVMVVVMVVVGTPINLFEVIAAHSIASTIS</sequence>
<feature type="transmembrane region" description="Helical" evidence="1">
    <location>
        <begin position="12"/>
        <end position="35"/>
    </location>
</feature>
<dbReference type="AlphaFoldDB" id="A0A6B2LRE3"/>
<evidence type="ECO:0000256" key="1">
    <source>
        <dbReference type="SAM" id="Phobius"/>
    </source>
</evidence>
<name>A0A6B2LRE3_9EUKA</name>
<protein>
    <submittedName>
        <fullName evidence="2">Uncharacterized protein</fullName>
    </submittedName>
</protein>
<organism evidence="2">
    <name type="scientific">Arcella intermedia</name>
    <dbReference type="NCBI Taxonomy" id="1963864"/>
    <lineage>
        <taxon>Eukaryota</taxon>
        <taxon>Amoebozoa</taxon>
        <taxon>Tubulinea</taxon>
        <taxon>Elardia</taxon>
        <taxon>Arcellinida</taxon>
        <taxon>Sphaerothecina</taxon>
        <taxon>Arcellidae</taxon>
        <taxon>Arcella</taxon>
    </lineage>
</organism>
<keyword evidence="1" id="KW-1133">Transmembrane helix</keyword>
<feature type="transmembrane region" description="Helical" evidence="1">
    <location>
        <begin position="41"/>
        <end position="62"/>
    </location>
</feature>
<evidence type="ECO:0000313" key="2">
    <source>
        <dbReference type="EMBL" id="NDV39380.1"/>
    </source>
</evidence>
<reference evidence="2" key="1">
    <citation type="journal article" date="2020" name="J. Eukaryot. Microbiol.">
        <title>De novo Sequencing, Assembly and Annotation of the Transcriptome for the Free-Living Testate Amoeba Arcella intermedia.</title>
        <authorList>
            <person name="Ribeiro G.M."/>
            <person name="Porfirio-Sousa A.L."/>
            <person name="Maurer-Alcala X.X."/>
            <person name="Katz L.A."/>
            <person name="Lahr D.J.G."/>
        </authorList>
    </citation>
    <scope>NUCLEOTIDE SEQUENCE</scope>
</reference>
<keyword evidence="1" id="KW-0472">Membrane</keyword>
<accession>A0A6B2LRE3</accession>
<dbReference type="EMBL" id="GIBP01010411">
    <property type="protein sequence ID" value="NDV39380.1"/>
    <property type="molecule type" value="Transcribed_RNA"/>
</dbReference>
<proteinExistence type="predicted"/>